<name>A0A0C7KNJ3_9SACH</name>
<proteinExistence type="predicted"/>
<accession>A0A0C7KNJ3</accession>
<sequence length="210" mass="23640">MRRNPGHVKRSFTIACHKVCIRAKIYKYPQLVAEESQVDMLGESLDLRLERDNSVLAKDIKVREFVFSEADHEILCEYKELKTIYVFFGQKYLNYVYIRAESAASNHLNLDMKDGITSMVKKLSPNTINQYGVGLERCYLSCGYGASVNRCDSLSGYVQLLCLHRRCARSGGMVHIWVISLAAEFLGLVPSIVQQGAATGRCRSGSARQC</sequence>
<protein>
    <submittedName>
        <fullName evidence="1">Uncharacterized protein</fullName>
    </submittedName>
</protein>
<evidence type="ECO:0000313" key="1">
    <source>
        <dbReference type="EMBL" id="CEP25289.1"/>
    </source>
</evidence>
<reference evidence="1" key="1">
    <citation type="journal article" date="2015" name="Mol. Biol. Evol.">
        <title>Evolutionary Advantage Conferred by an Eukaryote-to-Eukaryote Gene Transfer Event in Wine Yeasts.</title>
        <authorList>
            <person name="Marsit S."/>
            <person name="Mena A."/>
            <person name="Bigey F."/>
            <person name="Sauvage F.X."/>
            <person name="Couloux A."/>
            <person name="Guy J."/>
            <person name="Legras J.L."/>
            <person name="Barrio E."/>
            <person name="Dequin S."/>
            <person name="Galeote V."/>
        </authorList>
    </citation>
    <scope>NUCLEOTIDE SEQUENCE</scope>
    <source>
        <strain evidence="1">Type strain: CLIB 830</strain>
    </source>
</reference>
<dbReference type="AlphaFoldDB" id="A0A0C7KNJ3"/>
<dbReference type="EMBL" id="LN811465">
    <property type="protein sequence ID" value="CEP25289.1"/>
    <property type="molecule type" value="Genomic_DNA"/>
</dbReference>
<organism evidence="1">
    <name type="scientific">Torulaspora microellipsoides</name>
    <dbReference type="NCBI Taxonomy" id="1136883"/>
    <lineage>
        <taxon>Eukaryota</taxon>
        <taxon>Fungi</taxon>
        <taxon>Dikarya</taxon>
        <taxon>Ascomycota</taxon>
        <taxon>Saccharomycotina</taxon>
        <taxon>Saccharomycetes</taxon>
        <taxon>Saccharomycetales</taxon>
        <taxon>Saccharomycetaceae</taxon>
        <taxon>Torulaspora</taxon>
    </lineage>
</organism>